<name>A0A7D9IT33_PARCT</name>
<feature type="region of interest" description="Disordered" evidence="6">
    <location>
        <begin position="101"/>
        <end position="156"/>
    </location>
</feature>
<dbReference type="Proteomes" id="UP001152795">
    <property type="component" value="Unassembled WGS sequence"/>
</dbReference>
<feature type="region of interest" description="Disordered" evidence="6">
    <location>
        <begin position="288"/>
        <end position="312"/>
    </location>
</feature>
<feature type="transmembrane region" description="Helical" evidence="7">
    <location>
        <begin position="6"/>
        <end position="26"/>
    </location>
</feature>
<evidence type="ECO:0000256" key="3">
    <source>
        <dbReference type="ARBA" id="ARBA00022692"/>
    </source>
</evidence>
<comment type="caution">
    <text evidence="8">The sequence shown here is derived from an EMBL/GenBank/DDBJ whole genome shotgun (WGS) entry which is preliminary data.</text>
</comment>
<keyword evidence="5 7" id="KW-0472">Membrane</keyword>
<dbReference type="InterPro" id="IPR005016">
    <property type="entry name" value="TDE1/TMS"/>
</dbReference>
<keyword evidence="4 7" id="KW-1133">Transmembrane helix</keyword>
<sequence length="476" mass="53229">MANIQVWVTLFITFSTLIYISIRDLVAPQFGKVEKIDSPVKNNENLKLTYNLQKDGADISQCGNLKGNMKSDNPFTSPKSFDKRTSIFDVSENLKETYHLEGDEDNISPPNIPKDNVNKDIAFTSPKRPFENNKESHSQSKELGLRLSSYSPNTDSPLLKTTTKELSSVNTKNATIQSENTSLVWDNTLFLCVTANLTSYETLPNRPELPVIENSNFTITGTQESLKLTEAKHIAEGAIDFTGKHRSKTPGNSSKSSIESSNFTTTDTEGASTLFASKGGNDFTIDSTEKPITSSNPKCLTNRDSPLTESSDFATKGIPESLSLTALTAEREALFDKSPINLAEEHFTNTSSKTNHSMSPLLENNDLTTKEIPAKDAALIWDDEVDGIEYSYPFFHLTFSLATLYLIMSITNWYRLDEGEHLTVRLVQSWSAVWLRISASIFCSFLLIWSMIIPLVFPDTYKDLLFFQYLTSLPKF</sequence>
<protein>
    <submittedName>
        <fullName evidence="8">Probable serine incorporator</fullName>
    </submittedName>
</protein>
<dbReference type="GO" id="GO:0016020">
    <property type="term" value="C:membrane"/>
    <property type="evidence" value="ECO:0007669"/>
    <property type="project" value="UniProtKB-SubCell"/>
</dbReference>
<organism evidence="8 9">
    <name type="scientific">Paramuricea clavata</name>
    <name type="common">Red gorgonian</name>
    <name type="synonym">Violescent sea-whip</name>
    <dbReference type="NCBI Taxonomy" id="317549"/>
    <lineage>
        <taxon>Eukaryota</taxon>
        <taxon>Metazoa</taxon>
        <taxon>Cnidaria</taxon>
        <taxon>Anthozoa</taxon>
        <taxon>Octocorallia</taxon>
        <taxon>Malacalcyonacea</taxon>
        <taxon>Plexauridae</taxon>
        <taxon>Paramuricea</taxon>
    </lineage>
</organism>
<dbReference type="PANTHER" id="PTHR10383">
    <property type="entry name" value="SERINE INCORPORATOR"/>
    <property type="match status" value="1"/>
</dbReference>
<evidence type="ECO:0000256" key="2">
    <source>
        <dbReference type="ARBA" id="ARBA00006665"/>
    </source>
</evidence>
<dbReference type="EMBL" id="CACRXK020007602">
    <property type="protein sequence ID" value="CAB4012699.1"/>
    <property type="molecule type" value="Genomic_DNA"/>
</dbReference>
<feature type="region of interest" description="Disordered" evidence="6">
    <location>
        <begin position="242"/>
        <end position="265"/>
    </location>
</feature>
<dbReference type="OrthoDB" id="5963193at2759"/>
<comment type="similarity">
    <text evidence="2">Belongs to the TDE1 family.</text>
</comment>
<evidence type="ECO:0000256" key="7">
    <source>
        <dbReference type="SAM" id="Phobius"/>
    </source>
</evidence>
<feature type="transmembrane region" description="Helical" evidence="7">
    <location>
        <begin position="434"/>
        <end position="457"/>
    </location>
</feature>
<dbReference type="AlphaFoldDB" id="A0A7D9IT33"/>
<evidence type="ECO:0000313" key="8">
    <source>
        <dbReference type="EMBL" id="CAB4012699.1"/>
    </source>
</evidence>
<comment type="subcellular location">
    <subcellularLocation>
        <location evidence="1">Membrane</location>
        <topology evidence="1">Multi-pass membrane protein</topology>
    </subcellularLocation>
</comment>
<evidence type="ECO:0000256" key="4">
    <source>
        <dbReference type="ARBA" id="ARBA00022989"/>
    </source>
</evidence>
<reference evidence="8" key="1">
    <citation type="submission" date="2020-04" db="EMBL/GenBank/DDBJ databases">
        <authorList>
            <person name="Alioto T."/>
            <person name="Alioto T."/>
            <person name="Gomez Garrido J."/>
        </authorList>
    </citation>
    <scope>NUCLEOTIDE SEQUENCE</scope>
    <source>
        <strain evidence="8">A484AB</strain>
    </source>
</reference>
<evidence type="ECO:0000256" key="5">
    <source>
        <dbReference type="ARBA" id="ARBA00023136"/>
    </source>
</evidence>
<evidence type="ECO:0000256" key="6">
    <source>
        <dbReference type="SAM" id="MobiDB-lite"/>
    </source>
</evidence>
<feature type="transmembrane region" description="Helical" evidence="7">
    <location>
        <begin position="394"/>
        <end position="414"/>
    </location>
</feature>
<evidence type="ECO:0000256" key="1">
    <source>
        <dbReference type="ARBA" id="ARBA00004141"/>
    </source>
</evidence>
<dbReference type="PANTHER" id="PTHR10383:SF9">
    <property type="entry name" value="SERINE INCORPORATOR, ISOFORM F"/>
    <property type="match status" value="1"/>
</dbReference>
<feature type="compositionally biased region" description="Basic and acidic residues" evidence="6">
    <location>
        <begin position="128"/>
        <end position="144"/>
    </location>
</feature>
<keyword evidence="9" id="KW-1185">Reference proteome</keyword>
<keyword evidence="3 7" id="KW-0812">Transmembrane</keyword>
<accession>A0A7D9IT33</accession>
<proteinExistence type="inferred from homology"/>
<evidence type="ECO:0000313" key="9">
    <source>
        <dbReference type="Proteomes" id="UP001152795"/>
    </source>
</evidence>
<dbReference type="Pfam" id="PF03348">
    <property type="entry name" value="Serinc"/>
    <property type="match status" value="1"/>
</dbReference>
<gene>
    <name evidence="8" type="ORF">PACLA_8A016336</name>
</gene>